<sequence>MSRKRKKRRSKREGGEGGGEGGGGGGGRGGGDNLAETLVSCCRCITVIGSVHNPVSQRCGTSELGKQLALQGLQTLLFCMNNDEIIPDAKCRLCRKTLSGGCRRDRRRGKRRRDLASYLTSFSHRHLCGLEMAVRSDPRDGG</sequence>
<dbReference type="Proteomes" id="UP000614350">
    <property type="component" value="Unassembled WGS sequence"/>
</dbReference>
<accession>A0A834KEM2</accession>
<gene>
    <name evidence="2" type="ORF">HZH66_004096</name>
</gene>
<protein>
    <submittedName>
        <fullName evidence="2">Uncharacterized protein</fullName>
    </submittedName>
</protein>
<dbReference type="EMBL" id="JACSEA010000003">
    <property type="protein sequence ID" value="KAF7405190.1"/>
    <property type="molecule type" value="Genomic_DNA"/>
</dbReference>
<feature type="compositionally biased region" description="Basic residues" evidence="1">
    <location>
        <begin position="1"/>
        <end position="11"/>
    </location>
</feature>
<evidence type="ECO:0000313" key="3">
    <source>
        <dbReference type="Proteomes" id="UP000614350"/>
    </source>
</evidence>
<name>A0A834KEM2_VESVU</name>
<comment type="caution">
    <text evidence="2">The sequence shown here is derived from an EMBL/GenBank/DDBJ whole genome shotgun (WGS) entry which is preliminary data.</text>
</comment>
<feature type="compositionally biased region" description="Gly residues" evidence="1">
    <location>
        <begin position="16"/>
        <end position="29"/>
    </location>
</feature>
<proteinExistence type="predicted"/>
<evidence type="ECO:0000256" key="1">
    <source>
        <dbReference type="SAM" id="MobiDB-lite"/>
    </source>
</evidence>
<feature type="region of interest" description="Disordered" evidence="1">
    <location>
        <begin position="1"/>
        <end position="29"/>
    </location>
</feature>
<organism evidence="2 3">
    <name type="scientific">Vespula vulgaris</name>
    <name type="common">Yellow jacket</name>
    <name type="synonym">Wasp</name>
    <dbReference type="NCBI Taxonomy" id="7454"/>
    <lineage>
        <taxon>Eukaryota</taxon>
        <taxon>Metazoa</taxon>
        <taxon>Ecdysozoa</taxon>
        <taxon>Arthropoda</taxon>
        <taxon>Hexapoda</taxon>
        <taxon>Insecta</taxon>
        <taxon>Pterygota</taxon>
        <taxon>Neoptera</taxon>
        <taxon>Endopterygota</taxon>
        <taxon>Hymenoptera</taxon>
        <taxon>Apocrita</taxon>
        <taxon>Aculeata</taxon>
        <taxon>Vespoidea</taxon>
        <taxon>Vespidae</taxon>
        <taxon>Vespinae</taxon>
        <taxon>Vespula</taxon>
    </lineage>
</organism>
<dbReference type="AlphaFoldDB" id="A0A834KEM2"/>
<evidence type="ECO:0000313" key="2">
    <source>
        <dbReference type="EMBL" id="KAF7405190.1"/>
    </source>
</evidence>
<reference evidence="2" key="1">
    <citation type="journal article" date="2020" name="G3 (Bethesda)">
        <title>High-Quality Assemblies for Three Invasive Social Wasps from the &lt;i&gt;Vespula&lt;/i&gt; Genus.</title>
        <authorList>
            <person name="Harrop T.W.R."/>
            <person name="Guhlin J."/>
            <person name="McLaughlin G.M."/>
            <person name="Permina E."/>
            <person name="Stockwell P."/>
            <person name="Gilligan J."/>
            <person name="Le Lec M.F."/>
            <person name="Gruber M.A.M."/>
            <person name="Quinn O."/>
            <person name="Lovegrove M."/>
            <person name="Duncan E.J."/>
            <person name="Remnant E.J."/>
            <person name="Van Eeckhoven J."/>
            <person name="Graham B."/>
            <person name="Knapp R.A."/>
            <person name="Langford K.W."/>
            <person name="Kronenberg Z."/>
            <person name="Press M.O."/>
            <person name="Eacker S.M."/>
            <person name="Wilson-Rankin E.E."/>
            <person name="Purcell J."/>
            <person name="Lester P.J."/>
            <person name="Dearden P.K."/>
        </authorList>
    </citation>
    <scope>NUCLEOTIDE SEQUENCE</scope>
    <source>
        <strain evidence="2">Marl-1</strain>
    </source>
</reference>
<keyword evidence="3" id="KW-1185">Reference proteome</keyword>